<name>A0A0P8A4U8_9HYPH</name>
<proteinExistence type="inferred from homology"/>
<keyword evidence="6" id="KW-0627">Porphyrin biosynthesis</keyword>
<keyword evidence="4 8" id="KW-0808">Transferase</keyword>
<dbReference type="EMBL" id="FMBM01000003">
    <property type="protein sequence ID" value="SCC82638.1"/>
    <property type="molecule type" value="Genomic_DNA"/>
</dbReference>
<dbReference type="InterPro" id="IPR035996">
    <property type="entry name" value="4pyrrol_Methylase_sf"/>
</dbReference>
<dbReference type="GO" id="GO:0019354">
    <property type="term" value="P:siroheme biosynthetic process"/>
    <property type="evidence" value="ECO:0007669"/>
    <property type="project" value="UniProtKB-UniPathway"/>
</dbReference>
<reference evidence="10 12" key="1">
    <citation type="submission" date="2015-09" db="EMBL/GenBank/DDBJ databases">
        <title>Identification and resolution of microdiversity through metagenomic sequencing of parallel consortia.</title>
        <authorList>
            <person name="Nelson W.C."/>
            <person name="Romine M.F."/>
            <person name="Lindemann S.R."/>
        </authorList>
    </citation>
    <scope>NUCLEOTIDE SEQUENCE [LARGE SCALE GENOMIC DNA]</scope>
    <source>
        <strain evidence="10">HL-109</strain>
    </source>
</reference>
<dbReference type="Gene3D" id="3.30.950.10">
    <property type="entry name" value="Methyltransferase, Cobalt-precorrin-4 Transmethylase, Domain 2"/>
    <property type="match status" value="1"/>
</dbReference>
<evidence type="ECO:0000256" key="6">
    <source>
        <dbReference type="ARBA" id="ARBA00023244"/>
    </source>
</evidence>
<evidence type="ECO:0000313" key="10">
    <source>
        <dbReference type="EMBL" id="KPQ12685.1"/>
    </source>
</evidence>
<evidence type="ECO:0000256" key="8">
    <source>
        <dbReference type="RuleBase" id="RU003960"/>
    </source>
</evidence>
<comment type="similarity">
    <text evidence="1 8">Belongs to the precorrin methyltransferase family.</text>
</comment>
<evidence type="ECO:0000259" key="9">
    <source>
        <dbReference type="Pfam" id="PF00590"/>
    </source>
</evidence>
<dbReference type="EMBL" id="LJSX01000001">
    <property type="protein sequence ID" value="KPQ12685.1"/>
    <property type="molecule type" value="Genomic_DNA"/>
</dbReference>
<dbReference type="GO" id="GO:0004851">
    <property type="term" value="F:uroporphyrin-III C-methyltransferase activity"/>
    <property type="evidence" value="ECO:0007669"/>
    <property type="project" value="UniProtKB-EC"/>
</dbReference>
<dbReference type="NCBIfam" id="TIGR01469">
    <property type="entry name" value="cobA_cysG_Cterm"/>
    <property type="match status" value="1"/>
</dbReference>
<dbReference type="InterPro" id="IPR014776">
    <property type="entry name" value="4pyrrole_Mease_sub2"/>
</dbReference>
<dbReference type="SUPFAM" id="SSF53790">
    <property type="entry name" value="Tetrapyrrole methylase"/>
    <property type="match status" value="1"/>
</dbReference>
<evidence type="ECO:0000256" key="3">
    <source>
        <dbReference type="ARBA" id="ARBA00022603"/>
    </source>
</evidence>
<comment type="caution">
    <text evidence="10">The sequence shown here is derived from an EMBL/GenBank/DDBJ whole genome shotgun (WGS) entry which is preliminary data.</text>
</comment>
<dbReference type="InterPro" id="IPR003043">
    <property type="entry name" value="Uropor_MeTrfase_CS"/>
</dbReference>
<dbReference type="PROSITE" id="PS00840">
    <property type="entry name" value="SUMT_2"/>
    <property type="match status" value="1"/>
</dbReference>
<keyword evidence="3 8" id="KW-0489">Methyltransferase</keyword>
<evidence type="ECO:0000313" key="12">
    <source>
        <dbReference type="Proteomes" id="UP000050497"/>
    </source>
</evidence>
<dbReference type="CDD" id="cd11642">
    <property type="entry name" value="SUMT"/>
    <property type="match status" value="1"/>
</dbReference>
<comment type="pathway">
    <text evidence="7">Porphyrin-containing compound metabolism; siroheme biosynthesis; precorrin-2 from uroporphyrinogen III: step 1/1.</text>
</comment>
<dbReference type="GO" id="GO:0032259">
    <property type="term" value="P:methylation"/>
    <property type="evidence" value="ECO:0007669"/>
    <property type="project" value="UniProtKB-KW"/>
</dbReference>
<dbReference type="FunFam" id="3.40.1010.10:FF:000001">
    <property type="entry name" value="Siroheme synthase"/>
    <property type="match status" value="1"/>
</dbReference>
<protein>
    <recommendedName>
        <fullName evidence="2">uroporphyrinogen-III C-methyltransferase</fullName>
        <ecNumber evidence="2">2.1.1.107</ecNumber>
    </recommendedName>
</protein>
<dbReference type="PANTHER" id="PTHR45790">
    <property type="entry name" value="SIROHEME SYNTHASE-RELATED"/>
    <property type="match status" value="1"/>
</dbReference>
<dbReference type="RefSeq" id="WP_074446436.1">
    <property type="nucleotide sequence ID" value="NZ_FMBM01000003.1"/>
</dbReference>
<reference evidence="11 13" key="2">
    <citation type="submission" date="2016-08" db="EMBL/GenBank/DDBJ databases">
        <authorList>
            <person name="Varghese N."/>
            <person name="Submissions Spin"/>
        </authorList>
    </citation>
    <scope>NUCLEOTIDE SEQUENCE [LARGE SCALE GENOMIC DNA]</scope>
    <source>
        <strain evidence="11 13">HL-109</strain>
    </source>
</reference>
<organism evidence="10 12">
    <name type="scientific">Saliniramus fredricksonii</name>
    <dbReference type="NCBI Taxonomy" id="1653334"/>
    <lineage>
        <taxon>Bacteria</taxon>
        <taxon>Pseudomonadati</taxon>
        <taxon>Pseudomonadota</taxon>
        <taxon>Alphaproteobacteria</taxon>
        <taxon>Hyphomicrobiales</taxon>
        <taxon>Salinarimonadaceae</taxon>
        <taxon>Saliniramus</taxon>
    </lineage>
</organism>
<dbReference type="EC" id="2.1.1.107" evidence="2"/>
<dbReference type="OrthoDB" id="9815856at2"/>
<keyword evidence="5" id="KW-0949">S-adenosyl-L-methionine</keyword>
<keyword evidence="13" id="KW-1185">Reference proteome</keyword>
<dbReference type="InterPro" id="IPR050161">
    <property type="entry name" value="Siro_Cobalamin_biosynth"/>
</dbReference>
<evidence type="ECO:0000256" key="7">
    <source>
        <dbReference type="ARBA" id="ARBA00025705"/>
    </source>
</evidence>
<evidence type="ECO:0000256" key="2">
    <source>
        <dbReference type="ARBA" id="ARBA00012162"/>
    </source>
</evidence>
<dbReference type="STRING" id="1653334.GA0071312_3645"/>
<gene>
    <name evidence="10" type="primary">cobA</name>
    <name evidence="11" type="ORF">GA0071312_3645</name>
    <name evidence="10" type="ORF">HLUCCO17_00905</name>
</gene>
<evidence type="ECO:0000313" key="13">
    <source>
        <dbReference type="Proteomes" id="UP000182800"/>
    </source>
</evidence>
<accession>A0A0P8A4U8</accession>
<dbReference type="Pfam" id="PF00590">
    <property type="entry name" value="TP_methylase"/>
    <property type="match status" value="1"/>
</dbReference>
<dbReference type="Gene3D" id="3.40.1010.10">
    <property type="entry name" value="Cobalt-precorrin-4 Transmethylase, Domain 1"/>
    <property type="match status" value="1"/>
</dbReference>
<dbReference type="InterPro" id="IPR000878">
    <property type="entry name" value="4pyrrol_Mease"/>
</dbReference>
<feature type="domain" description="Tetrapyrrole methylase" evidence="9">
    <location>
        <begin position="11"/>
        <end position="222"/>
    </location>
</feature>
<sequence>MSETPAKGGHITMIGAGPGDPDLLTIRAVKRIEAADVILFDDLGAGPLLKHASAQTELIAVGKRAGRVSPRQSQVSRLMVAHAKMGQRVVRLKSGDPTIFGRLDEEIVAAREAGIPFEIVPGVTAATAAAAELGFSLTKRGVARRLQFVTGHDVDGQLPRDLDIAALADPGATTCVFMGKATFALLVEALIARGLSPDTPCIVATQASLPDTQARFGTLTEIAAYLGDRPQLGASVIFYGAAIPDGPTVTD</sequence>
<evidence type="ECO:0000313" key="11">
    <source>
        <dbReference type="EMBL" id="SCC82638.1"/>
    </source>
</evidence>
<dbReference type="NCBIfam" id="NF004790">
    <property type="entry name" value="PRK06136.1"/>
    <property type="match status" value="1"/>
</dbReference>
<dbReference type="InterPro" id="IPR014777">
    <property type="entry name" value="4pyrrole_Mease_sub1"/>
</dbReference>
<dbReference type="PANTHER" id="PTHR45790:SF3">
    <property type="entry name" value="S-ADENOSYL-L-METHIONINE-DEPENDENT UROPORPHYRINOGEN III METHYLTRANSFERASE, CHLOROPLASTIC"/>
    <property type="match status" value="1"/>
</dbReference>
<dbReference type="Proteomes" id="UP000182800">
    <property type="component" value="Unassembled WGS sequence"/>
</dbReference>
<dbReference type="AlphaFoldDB" id="A0A0P8A4U8"/>
<dbReference type="PROSITE" id="PS00839">
    <property type="entry name" value="SUMT_1"/>
    <property type="match status" value="1"/>
</dbReference>
<dbReference type="UniPathway" id="UPA00262">
    <property type="reaction ID" value="UER00211"/>
</dbReference>
<dbReference type="PATRIC" id="fig|1653334.4.peg.1940"/>
<evidence type="ECO:0000256" key="5">
    <source>
        <dbReference type="ARBA" id="ARBA00022691"/>
    </source>
</evidence>
<dbReference type="InterPro" id="IPR006366">
    <property type="entry name" value="CobA/CysG_C"/>
</dbReference>
<dbReference type="Proteomes" id="UP000050497">
    <property type="component" value="Unassembled WGS sequence"/>
</dbReference>
<evidence type="ECO:0000256" key="4">
    <source>
        <dbReference type="ARBA" id="ARBA00022679"/>
    </source>
</evidence>
<evidence type="ECO:0000256" key="1">
    <source>
        <dbReference type="ARBA" id="ARBA00005879"/>
    </source>
</evidence>